<dbReference type="PANTHER" id="PTHR40940:SF2">
    <property type="entry name" value="BATD"/>
    <property type="match status" value="1"/>
</dbReference>
<evidence type="ECO:0000256" key="1">
    <source>
        <dbReference type="SAM" id="MobiDB-lite"/>
    </source>
</evidence>
<protein>
    <submittedName>
        <fullName evidence="4">Oxygen tolerance protein BatD</fullName>
    </submittedName>
</protein>
<comment type="caution">
    <text evidence="4">The sequence shown here is derived from an EMBL/GenBank/DDBJ whole genome shotgun (WGS) entry which is preliminary data.</text>
</comment>
<organism evidence="4 5">
    <name type="scientific">Mucilaginibacter yixingensis</name>
    <dbReference type="NCBI Taxonomy" id="1295612"/>
    <lineage>
        <taxon>Bacteria</taxon>
        <taxon>Pseudomonadati</taxon>
        <taxon>Bacteroidota</taxon>
        <taxon>Sphingobacteriia</taxon>
        <taxon>Sphingobacteriales</taxon>
        <taxon>Sphingobacteriaceae</taxon>
        <taxon>Mucilaginibacter</taxon>
    </lineage>
</organism>
<dbReference type="RefSeq" id="WP_107829645.1">
    <property type="nucleotide sequence ID" value="NZ_CP160205.1"/>
</dbReference>
<gene>
    <name evidence="4" type="ORF">C8P68_106116</name>
</gene>
<feature type="transmembrane region" description="Helical" evidence="2">
    <location>
        <begin position="464"/>
        <end position="483"/>
    </location>
</feature>
<keyword evidence="2" id="KW-0472">Membrane</keyword>
<dbReference type="PANTHER" id="PTHR40940">
    <property type="entry name" value="PROTEIN BATD-RELATED"/>
    <property type="match status" value="1"/>
</dbReference>
<dbReference type="AlphaFoldDB" id="A0A2T5J6W9"/>
<reference evidence="4 5" key="1">
    <citation type="submission" date="2018-04" db="EMBL/GenBank/DDBJ databases">
        <title>Genomic Encyclopedia of Archaeal and Bacterial Type Strains, Phase II (KMG-II): from individual species to whole genera.</title>
        <authorList>
            <person name="Goeker M."/>
        </authorList>
    </citation>
    <scope>NUCLEOTIDE SEQUENCE [LARGE SCALE GENOMIC DNA]</scope>
    <source>
        <strain evidence="4 5">DSM 26809</strain>
    </source>
</reference>
<evidence type="ECO:0000313" key="5">
    <source>
        <dbReference type="Proteomes" id="UP000244168"/>
    </source>
</evidence>
<sequence>MRARYYILFFLTWITSVALAQDVHFSASASKNQVATGEIFEVTFSVNGNAENFTPPSFSGFQVAGGPNVSQSMTSINGNTTMSMGYSYDLMPVKVGDYNIGAASITINGKKYTTQPIHIKVVKGAPVRQQRQSQGQGGANPNGGSSIGDLDEASSDISKSVFIRAVVSRPSVYQGDQLMLTYKLYTRLNLEGSQLDKMPDFNGFWNEEIKQPSQNVQWRTEVYNGKEYNVGDLKQVILFPDHAGDITIEPMAMTLVVDQPMPARDIMEQFFGHNIKPVKYPAKSNKVVVHVKPLPDAGKPEGFNGAVGKFTVSTSVDKNELRANETLNYKVTIRGSGNIKLLTAPTLVFPADFEKYDPKVTDSTITTEKGVTGYRTFTYLIIPRHEGDFTIDPIKFSYYNPSTGSYVSLPGQSFKIKVKKGLHENSVTAYSDQQDVKQLGKDIRYIKTGSGDLQKGNEPFFGSISYYILLLLGPLAFGGAWWYRKWHAQYNADVVKVKGRRASKVAAKHLANAKKQLAAGNSKLYYEAVFRGLYGYLSDKLNIPVAELTKENIAAGLRKRGVDEPLISQLTDTLDLCEMARYAPVSGISEQEVFEKAKVTIDGIEDKI</sequence>
<feature type="signal peptide" evidence="3">
    <location>
        <begin position="1"/>
        <end position="20"/>
    </location>
</feature>
<keyword evidence="2" id="KW-0812">Transmembrane</keyword>
<proteinExistence type="predicted"/>
<keyword evidence="2" id="KW-1133">Transmembrane helix</keyword>
<evidence type="ECO:0000313" key="4">
    <source>
        <dbReference type="EMBL" id="PTQ94902.1"/>
    </source>
</evidence>
<name>A0A2T5J6W9_9SPHI</name>
<keyword evidence="5" id="KW-1185">Reference proteome</keyword>
<accession>A0A2T5J6W9</accession>
<evidence type="ECO:0000256" key="3">
    <source>
        <dbReference type="SAM" id="SignalP"/>
    </source>
</evidence>
<keyword evidence="3" id="KW-0732">Signal</keyword>
<dbReference type="OrthoDB" id="2079210at2"/>
<dbReference type="Proteomes" id="UP000244168">
    <property type="component" value="Unassembled WGS sequence"/>
</dbReference>
<evidence type="ECO:0000256" key="2">
    <source>
        <dbReference type="SAM" id="Phobius"/>
    </source>
</evidence>
<feature type="chain" id="PRO_5015594097" evidence="3">
    <location>
        <begin position="21"/>
        <end position="608"/>
    </location>
</feature>
<dbReference type="EMBL" id="QAOQ01000006">
    <property type="protein sequence ID" value="PTQ94902.1"/>
    <property type="molecule type" value="Genomic_DNA"/>
</dbReference>
<dbReference type="InterPro" id="IPR025738">
    <property type="entry name" value="BatD"/>
</dbReference>
<dbReference type="Pfam" id="PF13584">
    <property type="entry name" value="BatD"/>
    <property type="match status" value="2"/>
</dbReference>
<feature type="region of interest" description="Disordered" evidence="1">
    <location>
        <begin position="124"/>
        <end position="150"/>
    </location>
</feature>